<feature type="compositionally biased region" description="Acidic residues" evidence="1">
    <location>
        <begin position="1062"/>
        <end position="1071"/>
    </location>
</feature>
<dbReference type="InterPro" id="IPR040853">
    <property type="entry name" value="RapA2_cadherin-like"/>
</dbReference>
<dbReference type="InterPro" id="IPR026341">
    <property type="entry name" value="T9SS_type_B"/>
</dbReference>
<accession>A0A239L178</accession>
<name>A0A239L178_EKHLU</name>
<proteinExistence type="predicted"/>
<evidence type="ECO:0000259" key="2">
    <source>
        <dbReference type="Pfam" id="PF17803"/>
    </source>
</evidence>
<feature type="domain" description="RapA2 cadherin-like" evidence="2">
    <location>
        <begin position="949"/>
        <end position="1012"/>
    </location>
</feature>
<sequence>TVTATSSNTTLVPNGNITVNYTDNGGASANVLSPTLDITPAANLSGTTTITVTVQDNGTGTPSAVETFDLTVNAVNDDPTISAIADQSTNEDTDKTGISFTVDEGGGTDEDAQVLTVTATSSNTTLVPNANITVNYTDNGGASANVLSPTLDITPAANLSGTTTITVTVQDNGTDTPSAVETFDLTVNQVAEYTVSAISGNTDESGSTATFDVVLNSKPDSDVVLNVTSDDNGEGTVDQANLTFTPTNWDTPQTVTVTGVDDDIIDGDITYNMTLSVDDANSDDDFDQLADQTVSVTNTDDDVAGYTLSKTTSTITEGNNDTFTIVLDAEPSSNVVIDLSSDDTGAATVSPSSLTFTSGNWNSTQLVTITSVQDDDLQDETPTITASVNASSDGDFTGLANKNVTITVTDDDIASISISAISGNTREDGTTATFTIVLDSEPIADVTIGLSSDNTAEGTVSPASVTFTSTNWNVVQTVTVTGVDDAIDDGDVVYTIVTAVATSSDANYNGLDPADVTVTNEDNDGVGISVSAISGNTREDGTTATFTIVLDSEPTADVTIGLSSDNTAEGTVSPSSVTFTTANWNIAQTVTVTGVDDAIDDGDVVYTIVTAAATSSDTNYNGLDPADVTVTNEDNDGVGISVSAISGNTREDGTTATFTIVLDSEPTADVTIGLSSDNTAEGTVSPSSVTFTTANWNIAQTVTVTGVDDAIDDGDVVYTIVTAAATSSDTNYNGLDPADVTVTNEDNDGVGISVSAISGNTREDGTTATFTIVLDSEPTADVTIGLSSDNTAEGTVSPASVTFTSTNWNVVQTVTVTGVDDNDVDGDVTYTIIISAASSSDANYNGIDPADIDVINEDDDSIDGTPVITGQVGIPTIDEDTDFTISFTDLTVSDPDNNYPSDHTLILLTGSDYDISGSTIVPKADYNGALKVNLKVSDGVNESNVYEYEVDIRPVNDKPILVADVLTVQFGNTLEGNLLTNDSDIENDGLLLTDISPLPAGLSFNTDGSFIYNGDTEIGTIEMDYVVCDDGDPSECAQSTFTLIIEGGDFDGDGIPDSYEIQFDDVDDDGEPEYRDLDSDNDGISDSQEAGADPENPVDTDQDGTPDFLDTDSDGDGKLDSEEGVEDCDRDGILNYIDNDDPCKMKIADAFSPNGDGKNDEWIIQGIESYPENKVTIFNRWGNKIFEIDGYDNNSRVWRGEINTNIGSDKNAPYSTYYFIIDLKDGSKPIAGNILISK</sequence>
<organism evidence="3 4">
    <name type="scientific">Ekhidna lutea</name>
    <dbReference type="NCBI Taxonomy" id="447679"/>
    <lineage>
        <taxon>Bacteria</taxon>
        <taxon>Pseudomonadati</taxon>
        <taxon>Bacteroidota</taxon>
        <taxon>Cytophagia</taxon>
        <taxon>Cytophagales</taxon>
        <taxon>Reichenbachiellaceae</taxon>
        <taxon>Ekhidna</taxon>
    </lineage>
</organism>
<gene>
    <name evidence="3" type="ORF">SAMN05421640_2870</name>
</gene>
<dbReference type="Proteomes" id="UP000198393">
    <property type="component" value="Unassembled WGS sequence"/>
</dbReference>
<dbReference type="OrthoDB" id="9805017at2"/>
<feature type="compositionally biased region" description="Acidic residues" evidence="1">
    <location>
        <begin position="1096"/>
        <end position="1114"/>
    </location>
</feature>
<feature type="non-terminal residue" evidence="3">
    <location>
        <position position="1"/>
    </location>
</feature>
<dbReference type="EMBL" id="FZPD01000005">
    <property type="protein sequence ID" value="SNT23742.1"/>
    <property type="molecule type" value="Genomic_DNA"/>
</dbReference>
<dbReference type="AlphaFoldDB" id="A0A239L178"/>
<dbReference type="RefSeq" id="WP_144017435.1">
    <property type="nucleotide sequence ID" value="NZ_FZPD01000005.1"/>
</dbReference>
<dbReference type="Pfam" id="PF17803">
    <property type="entry name" value="Cadherin_4"/>
    <property type="match status" value="1"/>
</dbReference>
<feature type="region of interest" description="Disordered" evidence="1">
    <location>
        <begin position="1054"/>
        <end position="1125"/>
    </location>
</feature>
<evidence type="ECO:0000256" key="1">
    <source>
        <dbReference type="SAM" id="MobiDB-lite"/>
    </source>
</evidence>
<dbReference type="NCBIfam" id="TIGR04131">
    <property type="entry name" value="Bac_Flav_CTERM"/>
    <property type="match status" value="1"/>
</dbReference>
<evidence type="ECO:0000313" key="4">
    <source>
        <dbReference type="Proteomes" id="UP000198393"/>
    </source>
</evidence>
<keyword evidence="4" id="KW-1185">Reference proteome</keyword>
<reference evidence="3 4" key="1">
    <citation type="submission" date="2017-06" db="EMBL/GenBank/DDBJ databases">
        <authorList>
            <person name="Kim H.J."/>
            <person name="Triplett B.A."/>
        </authorList>
    </citation>
    <scope>NUCLEOTIDE SEQUENCE [LARGE SCALE GENOMIC DNA]</scope>
    <source>
        <strain evidence="3 4">DSM 19307</strain>
    </source>
</reference>
<evidence type="ECO:0000313" key="3">
    <source>
        <dbReference type="EMBL" id="SNT23742.1"/>
    </source>
</evidence>
<dbReference type="Pfam" id="PF13585">
    <property type="entry name" value="CHU_C"/>
    <property type="match status" value="1"/>
</dbReference>
<protein>
    <submittedName>
        <fullName evidence="3">Gliding motility-associated C-terminal domain-containing protein</fullName>
    </submittedName>
</protein>